<proteinExistence type="predicted"/>
<keyword evidence="2" id="KW-1133">Transmembrane helix</keyword>
<feature type="compositionally biased region" description="Polar residues" evidence="1">
    <location>
        <begin position="326"/>
        <end position="337"/>
    </location>
</feature>
<feature type="compositionally biased region" description="Polar residues" evidence="1">
    <location>
        <begin position="34"/>
        <end position="50"/>
    </location>
</feature>
<comment type="caution">
    <text evidence="3">The sequence shown here is derived from an EMBL/GenBank/DDBJ whole genome shotgun (WGS) entry which is preliminary data.</text>
</comment>
<feature type="transmembrane region" description="Helical" evidence="2">
    <location>
        <begin position="475"/>
        <end position="495"/>
    </location>
</feature>
<keyword evidence="2" id="KW-0812">Transmembrane</keyword>
<protein>
    <submittedName>
        <fullName evidence="3">PLAC8 family domain containing protein</fullName>
    </submittedName>
</protein>
<evidence type="ECO:0000256" key="1">
    <source>
        <dbReference type="SAM" id="MobiDB-lite"/>
    </source>
</evidence>
<feature type="region of interest" description="Disordered" evidence="1">
    <location>
        <begin position="326"/>
        <end position="351"/>
    </location>
</feature>
<reference evidence="3" key="1">
    <citation type="journal article" date="2021" name="Sci. Rep.">
        <title>Diploid genomic architecture of Nitzschia inconspicua, an elite biomass production diatom.</title>
        <authorList>
            <person name="Oliver A."/>
            <person name="Podell S."/>
            <person name="Pinowska A."/>
            <person name="Traller J.C."/>
            <person name="Smith S.R."/>
            <person name="McClure R."/>
            <person name="Beliaev A."/>
            <person name="Bohutskyi P."/>
            <person name="Hill E.A."/>
            <person name="Rabines A."/>
            <person name="Zheng H."/>
            <person name="Allen L.Z."/>
            <person name="Kuo A."/>
            <person name="Grigoriev I.V."/>
            <person name="Allen A.E."/>
            <person name="Hazlebeck D."/>
            <person name="Allen E.E."/>
        </authorList>
    </citation>
    <scope>NUCLEOTIDE SEQUENCE</scope>
    <source>
        <strain evidence="3">Hildebrandi</strain>
    </source>
</reference>
<feature type="transmembrane region" description="Helical" evidence="2">
    <location>
        <begin position="510"/>
        <end position="529"/>
    </location>
</feature>
<gene>
    <name evidence="3" type="ORF">IV203_028810</name>
</gene>
<dbReference type="AlphaFoldDB" id="A0A9K3LPC1"/>
<organism evidence="3 4">
    <name type="scientific">Nitzschia inconspicua</name>
    <dbReference type="NCBI Taxonomy" id="303405"/>
    <lineage>
        <taxon>Eukaryota</taxon>
        <taxon>Sar</taxon>
        <taxon>Stramenopiles</taxon>
        <taxon>Ochrophyta</taxon>
        <taxon>Bacillariophyta</taxon>
        <taxon>Bacillariophyceae</taxon>
        <taxon>Bacillariophycidae</taxon>
        <taxon>Bacillariales</taxon>
        <taxon>Bacillariaceae</taxon>
        <taxon>Nitzschia</taxon>
    </lineage>
</organism>
<evidence type="ECO:0000313" key="4">
    <source>
        <dbReference type="Proteomes" id="UP000693970"/>
    </source>
</evidence>
<name>A0A9K3LPC1_9STRA</name>
<dbReference type="InterPro" id="IPR006461">
    <property type="entry name" value="PLAC_motif_containing"/>
</dbReference>
<feature type="region of interest" description="Disordered" evidence="1">
    <location>
        <begin position="1"/>
        <end position="58"/>
    </location>
</feature>
<evidence type="ECO:0000256" key="2">
    <source>
        <dbReference type="SAM" id="Phobius"/>
    </source>
</evidence>
<evidence type="ECO:0000313" key="3">
    <source>
        <dbReference type="EMBL" id="KAG7366140.1"/>
    </source>
</evidence>
<keyword evidence="2" id="KW-0472">Membrane</keyword>
<dbReference type="Proteomes" id="UP000693970">
    <property type="component" value="Unassembled WGS sequence"/>
</dbReference>
<sequence>MYWDAGNPLDTHEALKPRTSAVNNGASQYRFPNGTLSESRAESVSKNSSLGGVPQREPVPMVNVPSPSHHIPSPYNTTFVGGGATFHTAMTPRSQVLDLKRNDNSFHVIAKLIIDRFEDQLSTHASTITVTAGDRFHLDRVVPAKRGFVEAVQYRLANCPEDSTKPIHLVTRQCRALGLHLDGDQNLLYAPVGTIVNIDWSDGSLHAGVDSVHNARPSDPDDLARQQLLAELREASNLMAESVTPEASKFWRKHVLELQAKLRALHEKSGMENRSIGLGDYDTADRIRNNDRLFASLWENTGYVPPKQEDMMSNISISNTNSIVESRSPSIQQYSRSQKPRQQRQGVAAALSDPRDIELPMVDVVAPADLPGGYQFEAEIDNKHFLATVPAGGVSKGQTFTCHMREMKETDIPVGRWRDGFFDCFRYGFTHPMLLNSLLCPLLALSQVESRLGLDVMGRQASPDTAKEGIWSTRGMMITVLVFWACLNTMIISGFEYKLHNYVSPSPADIISLVLVNGGLIFFAVNATVNTRAFLREKYRIGDDEKKSRARDIVSAIFCMPLSIAQMGRHTTSYTDYQGACCNDTGLAQPQPTENITV</sequence>
<dbReference type="OrthoDB" id="43859at2759"/>
<keyword evidence="4" id="KW-1185">Reference proteome</keyword>
<accession>A0A9K3LPC1</accession>
<dbReference type="EMBL" id="JAGRRH010000007">
    <property type="protein sequence ID" value="KAG7366140.1"/>
    <property type="molecule type" value="Genomic_DNA"/>
</dbReference>
<dbReference type="Pfam" id="PF04749">
    <property type="entry name" value="PLAC8"/>
    <property type="match status" value="1"/>
</dbReference>
<reference evidence="3" key="2">
    <citation type="submission" date="2021-04" db="EMBL/GenBank/DDBJ databases">
        <authorList>
            <person name="Podell S."/>
        </authorList>
    </citation>
    <scope>NUCLEOTIDE SEQUENCE</scope>
    <source>
        <strain evidence="3">Hildebrandi</strain>
    </source>
</reference>
<feature type="transmembrane region" description="Helical" evidence="2">
    <location>
        <begin position="433"/>
        <end position="454"/>
    </location>
</feature>